<evidence type="ECO:0000313" key="2">
    <source>
        <dbReference type="EMBL" id="CCW19660.1"/>
    </source>
</evidence>
<dbReference type="NCBIfam" id="NF033522">
    <property type="entry name" value="lasso_benenodin"/>
    <property type="match status" value="1"/>
</dbReference>
<evidence type="ECO:0000313" key="3">
    <source>
        <dbReference type="Proteomes" id="UP000013201"/>
    </source>
</evidence>
<sequence length="42" mass="4361">MERHIDNDGLIDLGDATIETKGPPAGAGDVIGQQRLAGITDE</sequence>
<dbReference type="OrthoDB" id="7596945at2"/>
<evidence type="ECO:0000256" key="1">
    <source>
        <dbReference type="SAM" id="MobiDB-lite"/>
    </source>
</evidence>
<dbReference type="InterPro" id="IPR049805">
    <property type="entry name" value="Lasso_benenodin"/>
</dbReference>
<accession>N1MR31</accession>
<feature type="region of interest" description="Disordered" evidence="1">
    <location>
        <begin position="1"/>
        <end position="42"/>
    </location>
</feature>
<name>N1MR31_9SPHN</name>
<reference evidence="2 3" key="1">
    <citation type="submission" date="2013-03" db="EMBL/GenBank/DDBJ databases">
        <authorList>
            <person name="Le V."/>
        </authorList>
    </citation>
    <scope>NUCLEOTIDE SEQUENCE [LARGE SCALE GENOMIC DNA]</scope>
    <source>
        <strain evidence="2 3">BiD32</strain>
    </source>
</reference>
<dbReference type="AlphaFoldDB" id="N1MR31"/>
<reference evidence="3" key="2">
    <citation type="submission" date="2013-04" db="EMBL/GenBank/DDBJ databases">
        <title>Bisphenol A degrading Sphingobium sp. strain BiD32.</title>
        <authorList>
            <person name="Nielsen J.L."/>
            <person name="Zhou N.A."/>
            <person name="Kjeldal H."/>
        </authorList>
    </citation>
    <scope>NUCLEOTIDE SEQUENCE [LARGE SCALE GENOMIC DNA]</scope>
    <source>
        <strain evidence="3">BiD32</strain>
    </source>
</reference>
<dbReference type="Pfam" id="PF24178">
    <property type="entry name" value="Subterisin"/>
    <property type="match status" value="1"/>
</dbReference>
<dbReference type="RefSeq" id="WP_006964974.1">
    <property type="nucleotide sequence ID" value="NZ_CAVK010000217.1"/>
</dbReference>
<protein>
    <recommendedName>
        <fullName evidence="4">Benenodin family lasso peptide</fullName>
    </recommendedName>
</protein>
<evidence type="ECO:0008006" key="4">
    <source>
        <dbReference type="Google" id="ProtNLM"/>
    </source>
</evidence>
<keyword evidence="3" id="KW-1185">Reference proteome</keyword>
<proteinExistence type="predicted"/>
<dbReference type="EMBL" id="CAVK010000217">
    <property type="protein sequence ID" value="CCW19660.1"/>
    <property type="molecule type" value="Genomic_DNA"/>
</dbReference>
<gene>
    <name evidence="2" type="ORF">EBBID32_40290</name>
</gene>
<comment type="caution">
    <text evidence="2">The sequence shown here is derived from an EMBL/GenBank/DDBJ whole genome shotgun (WGS) entry which is preliminary data.</text>
</comment>
<organism evidence="2 3">
    <name type="scientific">Sphingobium indicum BiD32</name>
    <dbReference type="NCBI Taxonomy" id="1301087"/>
    <lineage>
        <taxon>Bacteria</taxon>
        <taxon>Pseudomonadati</taxon>
        <taxon>Pseudomonadota</taxon>
        <taxon>Alphaproteobacteria</taxon>
        <taxon>Sphingomonadales</taxon>
        <taxon>Sphingomonadaceae</taxon>
        <taxon>Sphingobium</taxon>
    </lineage>
</organism>
<dbReference type="Proteomes" id="UP000013201">
    <property type="component" value="Unassembled WGS sequence"/>
</dbReference>